<proteinExistence type="inferred from homology"/>
<evidence type="ECO:0000256" key="7">
    <source>
        <dbReference type="ARBA" id="ARBA00023136"/>
    </source>
</evidence>
<evidence type="ECO:0000256" key="4">
    <source>
        <dbReference type="ARBA" id="ARBA00022475"/>
    </source>
</evidence>
<evidence type="ECO:0000256" key="6">
    <source>
        <dbReference type="ARBA" id="ARBA00022989"/>
    </source>
</evidence>
<dbReference type="InterPro" id="IPR002549">
    <property type="entry name" value="AI-2E-like"/>
</dbReference>
<evidence type="ECO:0000313" key="10">
    <source>
        <dbReference type="Proteomes" id="UP000490800"/>
    </source>
</evidence>
<evidence type="ECO:0000256" key="3">
    <source>
        <dbReference type="ARBA" id="ARBA00022448"/>
    </source>
</evidence>
<organism evidence="9 10">
    <name type="scientific">Paenibacillus lutrae</name>
    <dbReference type="NCBI Taxonomy" id="2078573"/>
    <lineage>
        <taxon>Bacteria</taxon>
        <taxon>Bacillati</taxon>
        <taxon>Bacillota</taxon>
        <taxon>Bacilli</taxon>
        <taxon>Bacillales</taxon>
        <taxon>Paenibacillaceae</taxon>
        <taxon>Paenibacillus</taxon>
    </lineage>
</organism>
<dbReference type="EMBL" id="RHLK01000001">
    <property type="protein sequence ID" value="MVO98373.1"/>
    <property type="molecule type" value="Genomic_DNA"/>
</dbReference>
<reference evidence="9 10" key="1">
    <citation type="journal article" date="2019" name="Microorganisms">
        <title>Paenibacillus lutrae sp. nov., A Chitinolytic Species Isolated from A River Otter in Castril Natural Park, Granada, Spain.</title>
        <authorList>
            <person name="Rodriguez M."/>
            <person name="Reina J.C."/>
            <person name="Bejar V."/>
            <person name="Llamas I."/>
        </authorList>
    </citation>
    <scope>NUCLEOTIDE SEQUENCE [LARGE SCALE GENOMIC DNA]</scope>
    <source>
        <strain evidence="9 10">N10</strain>
    </source>
</reference>
<gene>
    <name evidence="9" type="ORF">EDM21_02275</name>
</gene>
<dbReference type="AlphaFoldDB" id="A0A7X3JXT1"/>
<dbReference type="PANTHER" id="PTHR21716:SF53">
    <property type="entry name" value="PERMEASE PERM-RELATED"/>
    <property type="match status" value="1"/>
</dbReference>
<evidence type="ECO:0000256" key="1">
    <source>
        <dbReference type="ARBA" id="ARBA00004651"/>
    </source>
</evidence>
<sequence>MFKLNSFIKLCVAVILVLGIIYLGSRVNFIFKPLLSTITIVTVPLMLSVFFYYLLLPLVNKMERKKINRTLAILIIYLVISVILAGFIIGVWPSLRVQLINLLNNAPDLITSLSEKLAELERSGFLADFLPKDVSPLTQLTNYLNKGFTFLTGYVTGLVSVVSNIAIVLFIFPISLFYMLKEKGSLRDKLISFTPKRFHNDAAEVISEIDRSLSGFIVGRLLINLALGVLMFLGFLLIGLPYALLLTIVAVIMNFIPFIGALLSSVPILIIGFLESPATALWALVIIFLSQQIQDNLIAPYVFGKQLDIHPLTTIVLVLVGGDLAGIIGILLIIPLYMIIKIIVSKVYILFFKQRWEQM</sequence>
<protein>
    <submittedName>
        <fullName evidence="9">AI-2E family transporter</fullName>
    </submittedName>
</protein>
<feature type="transmembrane region" description="Helical" evidence="8">
    <location>
        <begin position="154"/>
        <end position="180"/>
    </location>
</feature>
<keyword evidence="10" id="KW-1185">Reference proteome</keyword>
<dbReference type="Pfam" id="PF01594">
    <property type="entry name" value="AI-2E_transport"/>
    <property type="match status" value="1"/>
</dbReference>
<feature type="transmembrane region" description="Helical" evidence="8">
    <location>
        <begin position="281"/>
        <end position="303"/>
    </location>
</feature>
<feature type="transmembrane region" description="Helical" evidence="8">
    <location>
        <begin position="37"/>
        <end position="59"/>
    </location>
</feature>
<comment type="similarity">
    <text evidence="2">Belongs to the autoinducer-2 exporter (AI-2E) (TC 2.A.86) family.</text>
</comment>
<feature type="transmembrane region" description="Helical" evidence="8">
    <location>
        <begin position="221"/>
        <end position="242"/>
    </location>
</feature>
<dbReference type="GO" id="GO:0005886">
    <property type="term" value="C:plasma membrane"/>
    <property type="evidence" value="ECO:0007669"/>
    <property type="project" value="UniProtKB-SubCell"/>
</dbReference>
<dbReference type="PANTHER" id="PTHR21716">
    <property type="entry name" value="TRANSMEMBRANE PROTEIN"/>
    <property type="match status" value="1"/>
</dbReference>
<feature type="transmembrane region" description="Helical" evidence="8">
    <location>
        <begin position="71"/>
        <end position="92"/>
    </location>
</feature>
<evidence type="ECO:0000256" key="2">
    <source>
        <dbReference type="ARBA" id="ARBA00009773"/>
    </source>
</evidence>
<comment type="subcellular location">
    <subcellularLocation>
        <location evidence="1">Cell membrane</location>
        <topology evidence="1">Multi-pass membrane protein</topology>
    </subcellularLocation>
</comment>
<feature type="transmembrane region" description="Helical" evidence="8">
    <location>
        <begin position="315"/>
        <end position="340"/>
    </location>
</feature>
<keyword evidence="6 8" id="KW-1133">Transmembrane helix</keyword>
<dbReference type="RefSeq" id="WP_166541783.1">
    <property type="nucleotide sequence ID" value="NZ_RHLK01000001.1"/>
</dbReference>
<dbReference type="GO" id="GO:0055085">
    <property type="term" value="P:transmembrane transport"/>
    <property type="evidence" value="ECO:0007669"/>
    <property type="project" value="TreeGrafter"/>
</dbReference>
<keyword evidence="5 8" id="KW-0812">Transmembrane</keyword>
<keyword evidence="7 8" id="KW-0472">Membrane</keyword>
<keyword evidence="4" id="KW-1003">Cell membrane</keyword>
<feature type="transmembrane region" description="Helical" evidence="8">
    <location>
        <begin position="7"/>
        <end position="25"/>
    </location>
</feature>
<feature type="transmembrane region" description="Helical" evidence="8">
    <location>
        <begin position="248"/>
        <end position="274"/>
    </location>
</feature>
<comment type="caution">
    <text evidence="9">The sequence shown here is derived from an EMBL/GenBank/DDBJ whole genome shotgun (WGS) entry which is preliminary data.</text>
</comment>
<evidence type="ECO:0000256" key="5">
    <source>
        <dbReference type="ARBA" id="ARBA00022692"/>
    </source>
</evidence>
<evidence type="ECO:0000313" key="9">
    <source>
        <dbReference type="EMBL" id="MVO98373.1"/>
    </source>
</evidence>
<evidence type="ECO:0000256" key="8">
    <source>
        <dbReference type="SAM" id="Phobius"/>
    </source>
</evidence>
<name>A0A7X3JXT1_9BACL</name>
<dbReference type="Proteomes" id="UP000490800">
    <property type="component" value="Unassembled WGS sequence"/>
</dbReference>
<accession>A0A7X3JXT1</accession>
<keyword evidence="3" id="KW-0813">Transport</keyword>